<dbReference type="GO" id="GO:0000978">
    <property type="term" value="F:RNA polymerase II cis-regulatory region sequence-specific DNA binding"/>
    <property type="evidence" value="ECO:0007669"/>
    <property type="project" value="TreeGrafter"/>
</dbReference>
<comment type="subcellular location">
    <subcellularLocation>
        <location evidence="2">Nucleus</location>
    </subcellularLocation>
</comment>
<protein>
    <submittedName>
        <fullName evidence="14">Zinc finger protein OZF</fullName>
    </submittedName>
</protein>
<evidence type="ECO:0000256" key="3">
    <source>
        <dbReference type="ARBA" id="ARBA00022723"/>
    </source>
</evidence>
<dbReference type="PROSITE" id="PS50157">
    <property type="entry name" value="ZINC_FINGER_C2H2_2"/>
    <property type="match status" value="3"/>
</dbReference>
<evidence type="ECO:0000256" key="5">
    <source>
        <dbReference type="ARBA" id="ARBA00022771"/>
    </source>
</evidence>
<dbReference type="SMART" id="SM00355">
    <property type="entry name" value="ZnF_C2H2"/>
    <property type="match status" value="3"/>
</dbReference>
<organism evidence="14 15">
    <name type="scientific">Armadillidium nasatum</name>
    <dbReference type="NCBI Taxonomy" id="96803"/>
    <lineage>
        <taxon>Eukaryota</taxon>
        <taxon>Metazoa</taxon>
        <taxon>Ecdysozoa</taxon>
        <taxon>Arthropoda</taxon>
        <taxon>Crustacea</taxon>
        <taxon>Multicrustacea</taxon>
        <taxon>Malacostraca</taxon>
        <taxon>Eumalacostraca</taxon>
        <taxon>Peracarida</taxon>
        <taxon>Isopoda</taxon>
        <taxon>Oniscidea</taxon>
        <taxon>Crinocheta</taxon>
        <taxon>Armadillidiidae</taxon>
        <taxon>Armadillidium</taxon>
    </lineage>
</organism>
<keyword evidence="7" id="KW-0805">Transcription regulation</keyword>
<feature type="domain" description="C2H2-type" evidence="13">
    <location>
        <begin position="90"/>
        <end position="117"/>
    </location>
</feature>
<dbReference type="OrthoDB" id="6408474at2759"/>
<accession>A0A5N5TLP5</accession>
<comment type="caution">
    <text evidence="14">The sequence shown here is derived from an EMBL/GenBank/DDBJ whole genome shotgun (WGS) entry which is preliminary data.</text>
</comment>
<feature type="domain" description="C2H2-type" evidence="13">
    <location>
        <begin position="146"/>
        <end position="174"/>
    </location>
</feature>
<evidence type="ECO:0000256" key="9">
    <source>
        <dbReference type="ARBA" id="ARBA00023163"/>
    </source>
</evidence>
<keyword evidence="10" id="KW-0539">Nucleus</keyword>
<evidence type="ECO:0000256" key="8">
    <source>
        <dbReference type="ARBA" id="ARBA00023125"/>
    </source>
</evidence>
<feature type="domain" description="C2H2-type" evidence="13">
    <location>
        <begin position="118"/>
        <end position="145"/>
    </location>
</feature>
<dbReference type="GO" id="GO:0005634">
    <property type="term" value="C:nucleus"/>
    <property type="evidence" value="ECO:0007669"/>
    <property type="project" value="UniProtKB-SubCell"/>
</dbReference>
<evidence type="ECO:0000256" key="12">
    <source>
        <dbReference type="PROSITE-ProRule" id="PRU00042"/>
    </source>
</evidence>
<dbReference type="FunFam" id="3.30.160.60:FF:000340">
    <property type="entry name" value="zinc finger protein 473 isoform X1"/>
    <property type="match status" value="1"/>
</dbReference>
<dbReference type="SUPFAM" id="SSF57667">
    <property type="entry name" value="beta-beta-alpha zinc fingers"/>
    <property type="match status" value="2"/>
</dbReference>
<evidence type="ECO:0000256" key="1">
    <source>
        <dbReference type="ARBA" id="ARBA00003767"/>
    </source>
</evidence>
<evidence type="ECO:0000256" key="10">
    <source>
        <dbReference type="ARBA" id="ARBA00023242"/>
    </source>
</evidence>
<keyword evidence="6" id="KW-0862">Zinc</keyword>
<dbReference type="Gene3D" id="3.30.160.60">
    <property type="entry name" value="Classic Zinc Finger"/>
    <property type="match status" value="3"/>
</dbReference>
<keyword evidence="8" id="KW-0238">DNA-binding</keyword>
<proteinExistence type="inferred from homology"/>
<dbReference type="EMBL" id="SEYY01000509">
    <property type="protein sequence ID" value="KAB7507090.1"/>
    <property type="molecule type" value="Genomic_DNA"/>
</dbReference>
<evidence type="ECO:0000256" key="4">
    <source>
        <dbReference type="ARBA" id="ARBA00022737"/>
    </source>
</evidence>
<keyword evidence="4" id="KW-0677">Repeat</keyword>
<dbReference type="FunFam" id="3.30.160.60:FF:000097">
    <property type="entry name" value="Zinc finger protein"/>
    <property type="match status" value="1"/>
</dbReference>
<sequence>MVSTSKFALTSLSRCSIDDRKYLDCAMSRWRSKSDPPMVETPNLSPKEPVLLRSPHHSSHVGISHQSVVRGDDIYASSNLSPSSLSGKQFHCGSCSKSFSSPSALQCHTRIHTGEKPFICRYCPYRTTQKGNLVTHMRTHTGEKPFVCQFCKGSFINSSNLKAHIQTKHEKRHL</sequence>
<dbReference type="AlphaFoldDB" id="A0A5N5TLP5"/>
<dbReference type="PANTHER" id="PTHR24388:SF53">
    <property type="entry name" value="CHORION TRANSCRIPTION FACTOR CF2-RELATED"/>
    <property type="match status" value="1"/>
</dbReference>
<reference evidence="14 15" key="1">
    <citation type="journal article" date="2019" name="PLoS Biol.">
        <title>Sex chromosomes control vertical transmission of feminizing Wolbachia symbionts in an isopod.</title>
        <authorList>
            <person name="Becking T."/>
            <person name="Chebbi M.A."/>
            <person name="Giraud I."/>
            <person name="Moumen B."/>
            <person name="Laverre T."/>
            <person name="Caubet Y."/>
            <person name="Peccoud J."/>
            <person name="Gilbert C."/>
            <person name="Cordaux R."/>
        </authorList>
    </citation>
    <scope>NUCLEOTIDE SEQUENCE [LARGE SCALE GENOMIC DNA]</scope>
    <source>
        <strain evidence="14">ANa2</strain>
        <tissue evidence="14">Whole body excluding digestive tract and cuticle</tissue>
    </source>
</reference>
<comment type="function">
    <text evidence="1">May be involved in transcriptional regulation.</text>
</comment>
<dbReference type="Pfam" id="PF00096">
    <property type="entry name" value="zf-C2H2"/>
    <property type="match status" value="2"/>
</dbReference>
<keyword evidence="9" id="KW-0804">Transcription</keyword>
<dbReference type="InterPro" id="IPR013087">
    <property type="entry name" value="Znf_C2H2_type"/>
</dbReference>
<dbReference type="InterPro" id="IPR050527">
    <property type="entry name" value="Snail/Krueppel_Znf"/>
</dbReference>
<evidence type="ECO:0000256" key="11">
    <source>
        <dbReference type="ARBA" id="ARBA00037948"/>
    </source>
</evidence>
<keyword evidence="5 12" id="KW-0863">Zinc-finger</keyword>
<dbReference type="FunFam" id="3.30.160.60:FF:001839">
    <property type="entry name" value="Uncharacterized protein"/>
    <property type="match status" value="1"/>
</dbReference>
<evidence type="ECO:0000256" key="2">
    <source>
        <dbReference type="ARBA" id="ARBA00004123"/>
    </source>
</evidence>
<keyword evidence="15" id="KW-1185">Reference proteome</keyword>
<dbReference type="Proteomes" id="UP000326759">
    <property type="component" value="Unassembled WGS sequence"/>
</dbReference>
<dbReference type="GO" id="GO:0000981">
    <property type="term" value="F:DNA-binding transcription factor activity, RNA polymerase II-specific"/>
    <property type="evidence" value="ECO:0007669"/>
    <property type="project" value="TreeGrafter"/>
</dbReference>
<dbReference type="GO" id="GO:0008270">
    <property type="term" value="F:zinc ion binding"/>
    <property type="evidence" value="ECO:0007669"/>
    <property type="project" value="UniProtKB-KW"/>
</dbReference>
<evidence type="ECO:0000256" key="7">
    <source>
        <dbReference type="ARBA" id="ARBA00023015"/>
    </source>
</evidence>
<comment type="similarity">
    <text evidence="11">Belongs to the snail C2H2-type zinc-finger protein family.</text>
</comment>
<dbReference type="PANTHER" id="PTHR24388">
    <property type="entry name" value="ZINC FINGER PROTEIN"/>
    <property type="match status" value="1"/>
</dbReference>
<evidence type="ECO:0000313" key="14">
    <source>
        <dbReference type="EMBL" id="KAB7507090.1"/>
    </source>
</evidence>
<name>A0A5N5TLP5_9CRUS</name>
<gene>
    <name evidence="14" type="ORF">Anas_07925</name>
</gene>
<keyword evidence="3" id="KW-0479">Metal-binding</keyword>
<dbReference type="InterPro" id="IPR036236">
    <property type="entry name" value="Znf_C2H2_sf"/>
</dbReference>
<dbReference type="PROSITE" id="PS00028">
    <property type="entry name" value="ZINC_FINGER_C2H2_1"/>
    <property type="match status" value="2"/>
</dbReference>
<evidence type="ECO:0000313" key="15">
    <source>
        <dbReference type="Proteomes" id="UP000326759"/>
    </source>
</evidence>
<evidence type="ECO:0000259" key="13">
    <source>
        <dbReference type="PROSITE" id="PS50157"/>
    </source>
</evidence>
<evidence type="ECO:0000256" key="6">
    <source>
        <dbReference type="ARBA" id="ARBA00022833"/>
    </source>
</evidence>